<dbReference type="GO" id="GO:0009245">
    <property type="term" value="P:lipid A biosynthetic process"/>
    <property type="evidence" value="ECO:0007669"/>
    <property type="project" value="TreeGrafter"/>
</dbReference>
<keyword evidence="8" id="KW-0472">Membrane</keyword>
<organism evidence="10 11">
    <name type="scientific">Szabonella alba</name>
    <dbReference type="NCBI Taxonomy" id="2804194"/>
    <lineage>
        <taxon>Bacteria</taxon>
        <taxon>Pseudomonadati</taxon>
        <taxon>Pseudomonadota</taxon>
        <taxon>Alphaproteobacteria</taxon>
        <taxon>Rhodobacterales</taxon>
        <taxon>Paracoccaceae</taxon>
        <taxon>Szabonella</taxon>
    </lineage>
</organism>
<accession>A0A8K0VCV6</accession>
<keyword evidence="8" id="KW-1003">Cell membrane</keyword>
<dbReference type="Gene3D" id="3.40.50.2000">
    <property type="entry name" value="Glycogen Phosphorylase B"/>
    <property type="match status" value="1"/>
</dbReference>
<dbReference type="Pfam" id="PF04413">
    <property type="entry name" value="Glycos_transf_N"/>
    <property type="match status" value="1"/>
</dbReference>
<evidence type="ECO:0000256" key="2">
    <source>
        <dbReference type="ARBA" id="ARBA00004713"/>
    </source>
</evidence>
<reference evidence="10" key="1">
    <citation type="submission" date="2021-01" db="EMBL/GenBank/DDBJ databases">
        <title>Tabrizicola alba sp. nov. a motile alkaliphilic bacterium isolated from a soda lake.</title>
        <authorList>
            <person name="Szuroczki S."/>
            <person name="Abbaszade G."/>
            <person name="Schumann P."/>
            <person name="Toth E."/>
        </authorList>
    </citation>
    <scope>NUCLEOTIDE SEQUENCE</scope>
    <source>
        <strain evidence="10">DMG-N-6</strain>
    </source>
</reference>
<dbReference type="EC" id="2.4.99.12" evidence="3 8"/>
<dbReference type="Gene3D" id="3.40.50.11720">
    <property type="entry name" value="3-Deoxy-D-manno-octulosonic-acid transferase, N-terminal domain"/>
    <property type="match status" value="1"/>
</dbReference>
<comment type="catalytic activity">
    <reaction evidence="7 8">
        <text>lipid IVA (E. coli) + CMP-3-deoxy-beta-D-manno-octulosonate = alpha-Kdo-(2-&gt;6)-lipid IVA (E. coli) + CMP + H(+)</text>
        <dbReference type="Rhea" id="RHEA:28066"/>
        <dbReference type="ChEBI" id="CHEBI:15378"/>
        <dbReference type="ChEBI" id="CHEBI:58603"/>
        <dbReference type="ChEBI" id="CHEBI:60364"/>
        <dbReference type="ChEBI" id="CHEBI:60377"/>
        <dbReference type="ChEBI" id="CHEBI:85987"/>
        <dbReference type="EC" id="2.4.99.12"/>
    </reaction>
</comment>
<evidence type="ECO:0000256" key="6">
    <source>
        <dbReference type="ARBA" id="ARBA00031445"/>
    </source>
</evidence>
<gene>
    <name evidence="10" type="ORF">JL811_06200</name>
</gene>
<dbReference type="InterPro" id="IPR039901">
    <property type="entry name" value="Kdotransferase"/>
</dbReference>
<keyword evidence="8" id="KW-0448">Lipopolysaccharide biosynthesis</keyword>
<dbReference type="InterPro" id="IPR038107">
    <property type="entry name" value="Glycos_transf_N_sf"/>
</dbReference>
<proteinExistence type="inferred from homology"/>
<dbReference type="RefSeq" id="WP_202687622.1">
    <property type="nucleotide sequence ID" value="NZ_JAESVN010000002.1"/>
</dbReference>
<comment type="function">
    <text evidence="1 8">Involved in lipopolysaccharide (LPS) biosynthesis. Catalyzes the transfer of 3-deoxy-D-manno-octulosonate (Kdo) residue(s) from CMP-Kdo to lipid IV(A), the tetraacyldisaccharide-1,4'-bisphosphate precursor of lipid A.</text>
</comment>
<name>A0A8K0VCV6_9RHOB</name>
<dbReference type="InterPro" id="IPR007507">
    <property type="entry name" value="Glycos_transf_N"/>
</dbReference>
<evidence type="ECO:0000256" key="4">
    <source>
        <dbReference type="ARBA" id="ARBA00019077"/>
    </source>
</evidence>
<feature type="domain" description="3-deoxy-D-manno-octulosonic-acid transferase N-terminal" evidence="9">
    <location>
        <begin position="28"/>
        <end position="198"/>
    </location>
</feature>
<evidence type="ECO:0000313" key="10">
    <source>
        <dbReference type="EMBL" id="MBL4916810.1"/>
    </source>
</evidence>
<dbReference type="AlphaFoldDB" id="A0A8K0VCV6"/>
<comment type="caution">
    <text evidence="10">The sequence shown here is derived from an EMBL/GenBank/DDBJ whole genome shotgun (WGS) entry which is preliminary data.</text>
</comment>
<sequence>MAYSLGLTLYNLSSRGVALPGRPARQARPPGPLLWLHSPGMESRRQMAALASRVQQDGQCSVLLTTGPEAGSGQEAQGQAGAEGKMPGLASVLTEVIPPDIPAEVRAFLDHWRPDLAVMAEGELRPALLHHAEESGVPLTMVEARTPAFARGREGWWPGLMRAVLGAFREVHAVDEGAARALRRAGVPPQALRVAGRLEYPSVALSCTEAERAELARLLATRPVWFAADLPEEEEDRVITAHRAALKPSHRLLLILAPRDPARLAPLAERLQAREGWAVARRAAEEEPDPDCQVYLVDPGLEFGLWYRLAPITYLGGSLTPGGAGRDPMEAAALGSALIHGPRAGAFGLSLGRLAGAQATALVGSAADLGEAVADLMAPDRCARQARAAWEVASDGREATEAALAMIHRLMERAP</sequence>
<dbReference type="UniPathway" id="UPA00958"/>
<evidence type="ECO:0000256" key="3">
    <source>
        <dbReference type="ARBA" id="ARBA00012621"/>
    </source>
</evidence>
<evidence type="ECO:0000259" key="9">
    <source>
        <dbReference type="Pfam" id="PF04413"/>
    </source>
</evidence>
<dbReference type="GO" id="GO:0005886">
    <property type="term" value="C:plasma membrane"/>
    <property type="evidence" value="ECO:0007669"/>
    <property type="project" value="UniProtKB-SubCell"/>
</dbReference>
<dbReference type="PANTHER" id="PTHR42755:SF1">
    <property type="entry name" value="3-DEOXY-D-MANNO-OCTULOSONIC ACID TRANSFERASE, MITOCHONDRIAL-RELATED"/>
    <property type="match status" value="1"/>
</dbReference>
<evidence type="ECO:0000256" key="8">
    <source>
        <dbReference type="RuleBase" id="RU365103"/>
    </source>
</evidence>
<keyword evidence="11" id="KW-1185">Reference proteome</keyword>
<keyword evidence="5 8" id="KW-0808">Transferase</keyword>
<dbReference type="Proteomes" id="UP000648908">
    <property type="component" value="Unassembled WGS sequence"/>
</dbReference>
<dbReference type="GO" id="GO:0043842">
    <property type="term" value="F:Kdo transferase activity"/>
    <property type="evidence" value="ECO:0007669"/>
    <property type="project" value="UniProtKB-EC"/>
</dbReference>
<evidence type="ECO:0000256" key="5">
    <source>
        <dbReference type="ARBA" id="ARBA00022679"/>
    </source>
</evidence>
<protein>
    <recommendedName>
        <fullName evidence="4 8">3-deoxy-D-manno-octulosonic acid transferase</fullName>
        <shortName evidence="8">Kdo transferase</shortName>
        <ecNumber evidence="3 8">2.4.99.12</ecNumber>
    </recommendedName>
    <alternativeName>
        <fullName evidence="6 8">Lipid IV(A) 3-deoxy-D-manno-octulosonic acid transferase</fullName>
    </alternativeName>
</protein>
<evidence type="ECO:0000256" key="7">
    <source>
        <dbReference type="ARBA" id="ARBA00049183"/>
    </source>
</evidence>
<dbReference type="GO" id="GO:0009244">
    <property type="term" value="P:lipopolysaccharide core region biosynthetic process"/>
    <property type="evidence" value="ECO:0007669"/>
    <property type="project" value="UniProtKB-UniRule"/>
</dbReference>
<comment type="similarity">
    <text evidence="8">Belongs to the glycosyltransferase group 1 family.</text>
</comment>
<evidence type="ECO:0000256" key="1">
    <source>
        <dbReference type="ARBA" id="ARBA00003394"/>
    </source>
</evidence>
<dbReference type="PANTHER" id="PTHR42755">
    <property type="entry name" value="3-DEOXY-MANNO-OCTULOSONATE CYTIDYLYLTRANSFERASE"/>
    <property type="match status" value="1"/>
</dbReference>
<dbReference type="EMBL" id="JAESVN010000002">
    <property type="protein sequence ID" value="MBL4916810.1"/>
    <property type="molecule type" value="Genomic_DNA"/>
</dbReference>
<comment type="pathway">
    <text evidence="2 8">Bacterial outer membrane biogenesis; LPS core biosynthesis.</text>
</comment>
<evidence type="ECO:0000313" key="11">
    <source>
        <dbReference type="Proteomes" id="UP000648908"/>
    </source>
</evidence>
<comment type="subcellular location">
    <subcellularLocation>
        <location evidence="8">Cell membrane</location>
    </subcellularLocation>
</comment>
<dbReference type="SUPFAM" id="SSF53756">
    <property type="entry name" value="UDP-Glycosyltransferase/glycogen phosphorylase"/>
    <property type="match status" value="1"/>
</dbReference>